<dbReference type="Gene3D" id="1.10.10.10">
    <property type="entry name" value="Winged helix-like DNA-binding domain superfamily/Winged helix DNA-binding domain"/>
    <property type="match status" value="1"/>
</dbReference>
<dbReference type="NCBIfam" id="TIGR02937">
    <property type="entry name" value="sigma70-ECF"/>
    <property type="match status" value="1"/>
</dbReference>
<dbReference type="GO" id="GO:0003677">
    <property type="term" value="F:DNA binding"/>
    <property type="evidence" value="ECO:0007669"/>
    <property type="project" value="UniProtKB-KW"/>
</dbReference>
<dbReference type="InterPro" id="IPR013249">
    <property type="entry name" value="RNA_pol_sigma70_r4_t2"/>
</dbReference>
<protein>
    <submittedName>
        <fullName evidence="7">RNA polymerase sigma-70 factor, ECF subfamily</fullName>
    </submittedName>
</protein>
<dbReference type="InterPro" id="IPR036388">
    <property type="entry name" value="WH-like_DNA-bd_sf"/>
</dbReference>
<reference evidence="7 8" key="1">
    <citation type="submission" date="2016-10" db="EMBL/GenBank/DDBJ databases">
        <authorList>
            <person name="de Groot N.N."/>
        </authorList>
    </citation>
    <scope>NUCLEOTIDE SEQUENCE [LARGE SCALE GENOMIC DNA]</scope>
    <source>
        <strain evidence="7 8">DSM 23310</strain>
    </source>
</reference>
<sequence length="178" mass="20824">MLTTLVATLSRLLILLMRKKVYEIVMDNSVVDDIINDVIIRLIKNIDTIQKLECHKLTSYIVYTIRSVSFNFINKRNRYNKRIFYGLENDLSETIEDTEASQPDELVIIGEEIDELGKAITRLSAIDQEILFYKYNLEMSTADIASIFNISKDNVRKRLQRARQRALRELKKGDYKVE</sequence>
<dbReference type="Proteomes" id="UP000198828">
    <property type="component" value="Unassembled WGS sequence"/>
</dbReference>
<dbReference type="SUPFAM" id="SSF88659">
    <property type="entry name" value="Sigma3 and sigma4 domains of RNA polymerase sigma factors"/>
    <property type="match status" value="1"/>
</dbReference>
<name>A0A1H2WJZ6_9FIRM</name>
<dbReference type="Pfam" id="PF08281">
    <property type="entry name" value="Sigma70_r4_2"/>
    <property type="match status" value="1"/>
</dbReference>
<evidence type="ECO:0000313" key="8">
    <source>
        <dbReference type="Proteomes" id="UP000198828"/>
    </source>
</evidence>
<evidence type="ECO:0000259" key="6">
    <source>
        <dbReference type="Pfam" id="PF08281"/>
    </source>
</evidence>
<proteinExistence type="inferred from homology"/>
<dbReference type="InterPro" id="IPR014284">
    <property type="entry name" value="RNA_pol_sigma-70_dom"/>
</dbReference>
<keyword evidence="5" id="KW-0804">Transcription</keyword>
<dbReference type="PANTHER" id="PTHR43133">
    <property type="entry name" value="RNA POLYMERASE ECF-TYPE SIGMA FACTO"/>
    <property type="match status" value="1"/>
</dbReference>
<keyword evidence="3" id="KW-0731">Sigma factor</keyword>
<dbReference type="PANTHER" id="PTHR43133:SF8">
    <property type="entry name" value="RNA POLYMERASE SIGMA FACTOR HI_1459-RELATED"/>
    <property type="match status" value="1"/>
</dbReference>
<accession>A0A1H2WJZ6</accession>
<keyword evidence="2" id="KW-0805">Transcription regulation</keyword>
<evidence type="ECO:0000256" key="3">
    <source>
        <dbReference type="ARBA" id="ARBA00023082"/>
    </source>
</evidence>
<dbReference type="EMBL" id="FNNG01000004">
    <property type="protein sequence ID" value="SDW80871.1"/>
    <property type="molecule type" value="Genomic_DNA"/>
</dbReference>
<dbReference type="GO" id="GO:0016987">
    <property type="term" value="F:sigma factor activity"/>
    <property type="evidence" value="ECO:0007669"/>
    <property type="project" value="UniProtKB-KW"/>
</dbReference>
<keyword evidence="8" id="KW-1185">Reference proteome</keyword>
<organism evidence="7 8">
    <name type="scientific">Tepidimicrobium xylanilyticum</name>
    <dbReference type="NCBI Taxonomy" id="1123352"/>
    <lineage>
        <taxon>Bacteria</taxon>
        <taxon>Bacillati</taxon>
        <taxon>Bacillota</taxon>
        <taxon>Tissierellia</taxon>
        <taxon>Tissierellales</taxon>
        <taxon>Tepidimicrobiaceae</taxon>
        <taxon>Tepidimicrobium</taxon>
    </lineage>
</organism>
<dbReference type="SUPFAM" id="SSF88946">
    <property type="entry name" value="Sigma2 domain of RNA polymerase sigma factors"/>
    <property type="match status" value="1"/>
</dbReference>
<evidence type="ECO:0000256" key="2">
    <source>
        <dbReference type="ARBA" id="ARBA00023015"/>
    </source>
</evidence>
<dbReference type="InterPro" id="IPR013324">
    <property type="entry name" value="RNA_pol_sigma_r3/r4-like"/>
</dbReference>
<dbReference type="GO" id="GO:0006352">
    <property type="term" value="P:DNA-templated transcription initiation"/>
    <property type="evidence" value="ECO:0007669"/>
    <property type="project" value="InterPro"/>
</dbReference>
<feature type="domain" description="RNA polymerase sigma factor 70 region 4 type 2" evidence="6">
    <location>
        <begin position="114"/>
        <end position="165"/>
    </location>
</feature>
<dbReference type="InterPro" id="IPR013325">
    <property type="entry name" value="RNA_pol_sigma_r2"/>
</dbReference>
<keyword evidence="4" id="KW-0238">DNA-binding</keyword>
<evidence type="ECO:0000313" key="7">
    <source>
        <dbReference type="EMBL" id="SDW80871.1"/>
    </source>
</evidence>
<comment type="similarity">
    <text evidence="1">Belongs to the sigma-70 factor family. ECF subfamily.</text>
</comment>
<evidence type="ECO:0000256" key="1">
    <source>
        <dbReference type="ARBA" id="ARBA00010641"/>
    </source>
</evidence>
<evidence type="ECO:0000256" key="4">
    <source>
        <dbReference type="ARBA" id="ARBA00023125"/>
    </source>
</evidence>
<gene>
    <name evidence="7" type="ORF">SAMN05660923_01274</name>
</gene>
<dbReference type="InterPro" id="IPR039425">
    <property type="entry name" value="RNA_pol_sigma-70-like"/>
</dbReference>
<dbReference type="AlphaFoldDB" id="A0A1H2WJZ6"/>
<evidence type="ECO:0000256" key="5">
    <source>
        <dbReference type="ARBA" id="ARBA00023163"/>
    </source>
</evidence>